<dbReference type="SMART" id="SM00234">
    <property type="entry name" value="START"/>
    <property type="match status" value="1"/>
</dbReference>
<dbReference type="InterPro" id="IPR002913">
    <property type="entry name" value="START_lipid-bd_dom"/>
</dbReference>
<accession>A0A1S3E1Q6</accession>
<keyword evidence="3" id="KW-0805">Transcription regulation</keyword>
<dbReference type="PANTHER" id="PTHR45654:SF9">
    <property type="entry name" value="HOMEOBOX-LEUCINE ZIPPER PROTEIN HDG10-RELATED"/>
    <property type="match status" value="1"/>
</dbReference>
<reference evidence="15" key="1">
    <citation type="journal article" date="2013" name="Nat. Biotechnol.">
        <title>Draft genome sequence of chickpea (Cicer arietinum) provides a resource for trait improvement.</title>
        <authorList>
            <person name="Varshney R.K."/>
            <person name="Song C."/>
            <person name="Saxena R.K."/>
            <person name="Azam S."/>
            <person name="Yu S."/>
            <person name="Sharpe A.G."/>
            <person name="Cannon S."/>
            <person name="Baek J."/>
            <person name="Rosen B.D."/>
            <person name="Tar'an B."/>
            <person name="Millan T."/>
            <person name="Zhang X."/>
            <person name="Ramsay L.D."/>
            <person name="Iwata A."/>
            <person name="Wang Y."/>
            <person name="Nelson W."/>
            <person name="Farmer A.D."/>
            <person name="Gaur P.M."/>
            <person name="Soderlund C."/>
            <person name="Penmetsa R.V."/>
            <person name="Xu C."/>
            <person name="Bharti A.K."/>
            <person name="He W."/>
            <person name="Winter P."/>
            <person name="Zhao S."/>
            <person name="Hane J.K."/>
            <person name="Carrasquilla-Garcia N."/>
            <person name="Condie J.A."/>
            <person name="Upadhyaya H.D."/>
            <person name="Luo M.C."/>
            <person name="Thudi M."/>
            <person name="Gowda C.L."/>
            <person name="Singh N.P."/>
            <person name="Lichtenzveig J."/>
            <person name="Gali K.K."/>
            <person name="Rubio J."/>
            <person name="Nadarajan N."/>
            <person name="Dolezel J."/>
            <person name="Bansal K.C."/>
            <person name="Xu X."/>
            <person name="Edwards D."/>
            <person name="Zhang G."/>
            <person name="Kahl G."/>
            <person name="Gil J."/>
            <person name="Singh K.B."/>
            <person name="Datta S.K."/>
            <person name="Jackson S.A."/>
            <person name="Wang J."/>
            <person name="Cook D.R."/>
        </authorList>
    </citation>
    <scope>NUCLEOTIDE SEQUENCE [LARGE SCALE GENOMIC DNA]</scope>
    <source>
        <strain evidence="15">cv. CDC Frontier</strain>
    </source>
</reference>
<dbReference type="InterPro" id="IPR001356">
    <property type="entry name" value="HD"/>
</dbReference>
<evidence type="ECO:0000256" key="2">
    <source>
        <dbReference type="ARBA" id="ARBA00006789"/>
    </source>
</evidence>
<evidence type="ECO:0000256" key="11">
    <source>
        <dbReference type="SAM" id="Coils"/>
    </source>
</evidence>
<evidence type="ECO:0000256" key="3">
    <source>
        <dbReference type="ARBA" id="ARBA00023015"/>
    </source>
</evidence>
<evidence type="ECO:0000259" key="13">
    <source>
        <dbReference type="PROSITE" id="PS50071"/>
    </source>
</evidence>
<dbReference type="InterPro" id="IPR023393">
    <property type="entry name" value="START-like_dom_sf"/>
</dbReference>
<keyword evidence="6 9" id="KW-0371">Homeobox</keyword>
<dbReference type="Pfam" id="PF25797">
    <property type="entry name" value="PDF2_C"/>
    <property type="match status" value="1"/>
</dbReference>
<evidence type="ECO:0000256" key="7">
    <source>
        <dbReference type="ARBA" id="ARBA00023163"/>
    </source>
</evidence>
<dbReference type="AlphaFoldDB" id="A0A1S3E1Q6"/>
<comment type="subcellular location">
    <subcellularLocation>
        <location evidence="1 9 10">Nucleus</location>
    </subcellularLocation>
</comment>
<organism evidence="15 16">
    <name type="scientific">Cicer arietinum</name>
    <name type="common">Chickpea</name>
    <name type="synonym">Garbanzo</name>
    <dbReference type="NCBI Taxonomy" id="3827"/>
    <lineage>
        <taxon>Eukaryota</taxon>
        <taxon>Viridiplantae</taxon>
        <taxon>Streptophyta</taxon>
        <taxon>Embryophyta</taxon>
        <taxon>Tracheophyta</taxon>
        <taxon>Spermatophyta</taxon>
        <taxon>Magnoliopsida</taxon>
        <taxon>eudicotyledons</taxon>
        <taxon>Gunneridae</taxon>
        <taxon>Pentapetalae</taxon>
        <taxon>rosids</taxon>
        <taxon>fabids</taxon>
        <taxon>Fabales</taxon>
        <taxon>Fabaceae</taxon>
        <taxon>Papilionoideae</taxon>
        <taxon>50 kb inversion clade</taxon>
        <taxon>NPAAA clade</taxon>
        <taxon>Hologalegina</taxon>
        <taxon>IRL clade</taxon>
        <taxon>Cicereae</taxon>
        <taxon>Cicer</taxon>
    </lineage>
</organism>
<dbReference type="CDD" id="cd08875">
    <property type="entry name" value="START_ArGLABRA2_like"/>
    <property type="match status" value="1"/>
</dbReference>
<dbReference type="PANTHER" id="PTHR45654">
    <property type="entry name" value="HOMEOBOX-LEUCINE ZIPPER PROTEIN MERISTEM L1"/>
    <property type="match status" value="1"/>
</dbReference>
<dbReference type="SUPFAM" id="SSF55961">
    <property type="entry name" value="Bet v1-like"/>
    <property type="match status" value="2"/>
</dbReference>
<sequence length="675" mass="76472">MDESLRNASEDEQENTSSDITKVGRNRHSPYQITRLEEIFTKLTHPDDKQRCEIGKELGLETKQVKFWFQNKRTQQKVQNEKADTVALRAENEKISNENKQMREQLKTMLCSSCDGKNNHADHEIAMQQLRLENARLKQEHERISKLIARNMENDEKPSLGDNVRLGVGSSSRVPLVSGRRSEIEKAMMLETGIAAKEELLKLLCPNMPFWVKSQVDQRLVLHQQNYESVFPKVNHFNGAKARVESSKDARIVKIQAMQLVDMFLDSEKWANLFPTIVTKAQTIEVLERGSTESRSGAMLLMYEEMHVLSPLVAFREFRFLRYCVQLDPSTWVIANVSYDFLKENESHSSIWMFPSGCIIHQVSSDSSQVSWVEHVEVVDKIRAHPLYRDLVQSNVAFGAERWVLELQRMCERIFTFETKHLSVYDCGVVTLPEAKRSIMQLSNRMVKDLCGVLSMLTKPEFPENFIDADYNGIRLSVRKNGGLNEPSNVSIVVGASSAPFPLPSKILFDFLKDPSRRFEWDVICHGDPWHKVAHISTGNHFSNYISIIQPMEAPPPEGVVIIQECFINPLGSYVVYSPVNIPELNIAFNGQDSSTVSLLSSGFVITEDSHSLFNARISNRNGGTSAKPRGSLLTVAFQILMSNAEVVNLEHAAAAVNSLINTTVDNIRDALFKI</sequence>
<dbReference type="KEGG" id="cam:101506998"/>
<dbReference type="GO" id="GO:0003677">
    <property type="term" value="F:DNA binding"/>
    <property type="evidence" value="ECO:0007669"/>
    <property type="project" value="UniProtKB-UniRule"/>
</dbReference>
<evidence type="ECO:0000256" key="12">
    <source>
        <dbReference type="SAM" id="MobiDB-lite"/>
    </source>
</evidence>
<evidence type="ECO:0000256" key="1">
    <source>
        <dbReference type="ARBA" id="ARBA00004123"/>
    </source>
</evidence>
<feature type="DNA-binding region" description="Homeobox" evidence="9">
    <location>
        <begin position="21"/>
        <end position="80"/>
    </location>
</feature>
<protein>
    <submittedName>
        <fullName evidence="16">Homeobox-leucine zipper protein HDG11-like</fullName>
    </submittedName>
</protein>
<dbReference type="FunFam" id="1.10.10.60:FF:000229">
    <property type="entry name" value="Homeobox-leucine zipper protein HDG1"/>
    <property type="match status" value="1"/>
</dbReference>
<comment type="similarity">
    <text evidence="2">Belongs to the HD-ZIP homeobox family. Class IV subfamily.</text>
</comment>
<dbReference type="GO" id="GO:0008289">
    <property type="term" value="F:lipid binding"/>
    <property type="evidence" value="ECO:0007669"/>
    <property type="project" value="InterPro"/>
</dbReference>
<proteinExistence type="inferred from homology"/>
<dbReference type="PROSITE" id="PS50848">
    <property type="entry name" value="START"/>
    <property type="match status" value="1"/>
</dbReference>
<keyword evidence="4 11" id="KW-0175">Coiled coil</keyword>
<evidence type="ECO:0000256" key="8">
    <source>
        <dbReference type="ARBA" id="ARBA00023242"/>
    </source>
</evidence>
<dbReference type="SUPFAM" id="SSF46689">
    <property type="entry name" value="Homeodomain-like"/>
    <property type="match status" value="1"/>
</dbReference>
<dbReference type="Gene3D" id="1.10.10.60">
    <property type="entry name" value="Homeodomain-like"/>
    <property type="match status" value="1"/>
</dbReference>
<dbReference type="OrthoDB" id="6159439at2759"/>
<keyword evidence="5 9" id="KW-0238">DNA-binding</keyword>
<evidence type="ECO:0000256" key="9">
    <source>
        <dbReference type="PROSITE-ProRule" id="PRU00108"/>
    </source>
</evidence>
<dbReference type="Pfam" id="PF00046">
    <property type="entry name" value="Homeodomain"/>
    <property type="match status" value="1"/>
</dbReference>
<evidence type="ECO:0000313" key="15">
    <source>
        <dbReference type="Proteomes" id="UP000087171"/>
    </source>
</evidence>
<feature type="coiled-coil region" evidence="11">
    <location>
        <begin position="78"/>
        <end position="147"/>
    </location>
</feature>
<feature type="region of interest" description="Disordered" evidence="12">
    <location>
        <begin position="1"/>
        <end position="28"/>
    </location>
</feature>
<dbReference type="eggNOG" id="ENOG502QTNV">
    <property type="taxonomic scope" value="Eukaryota"/>
</dbReference>
<evidence type="ECO:0000256" key="6">
    <source>
        <dbReference type="ARBA" id="ARBA00023155"/>
    </source>
</evidence>
<feature type="domain" description="START" evidence="14">
    <location>
        <begin position="182"/>
        <end position="416"/>
    </location>
</feature>
<dbReference type="Pfam" id="PF01852">
    <property type="entry name" value="START"/>
    <property type="match status" value="1"/>
</dbReference>
<name>A0A1S3E1Q6_CICAR</name>
<keyword evidence="7" id="KW-0804">Transcription</keyword>
<dbReference type="Proteomes" id="UP000087171">
    <property type="component" value="Chromosome Ca1"/>
</dbReference>
<dbReference type="Gene3D" id="3.30.530.20">
    <property type="match status" value="1"/>
</dbReference>
<dbReference type="PaxDb" id="3827-XP_004486567.1"/>
<evidence type="ECO:0000256" key="5">
    <source>
        <dbReference type="ARBA" id="ARBA00023125"/>
    </source>
</evidence>
<dbReference type="GO" id="GO:0005634">
    <property type="term" value="C:nucleus"/>
    <property type="evidence" value="ECO:0007669"/>
    <property type="project" value="UniProtKB-SubCell"/>
</dbReference>
<reference evidence="16" key="2">
    <citation type="submission" date="2025-08" db="UniProtKB">
        <authorList>
            <consortium name="RefSeq"/>
        </authorList>
    </citation>
    <scope>IDENTIFICATION</scope>
    <source>
        <tissue evidence="16">Etiolated seedlings</tissue>
    </source>
</reference>
<dbReference type="RefSeq" id="XP_012569675.2">
    <property type="nucleotide sequence ID" value="XM_012714221.2"/>
</dbReference>
<evidence type="ECO:0000313" key="16">
    <source>
        <dbReference type="RefSeq" id="XP_012569675.2"/>
    </source>
</evidence>
<keyword evidence="8 9" id="KW-0539">Nucleus</keyword>
<gene>
    <name evidence="16" type="primary">LOC101506998</name>
</gene>
<dbReference type="InterPro" id="IPR042160">
    <property type="entry name" value="HD-Zip_IV"/>
</dbReference>
<evidence type="ECO:0000259" key="14">
    <source>
        <dbReference type="PROSITE" id="PS50848"/>
    </source>
</evidence>
<dbReference type="InterPro" id="IPR057993">
    <property type="entry name" value="HD-Zip_IV_C"/>
</dbReference>
<feature type="domain" description="Homeobox" evidence="13">
    <location>
        <begin position="19"/>
        <end position="79"/>
    </location>
</feature>
<dbReference type="PROSITE" id="PS50071">
    <property type="entry name" value="HOMEOBOX_2"/>
    <property type="match status" value="1"/>
</dbReference>
<dbReference type="InterPro" id="IPR009057">
    <property type="entry name" value="Homeodomain-like_sf"/>
</dbReference>
<dbReference type="CDD" id="cd00086">
    <property type="entry name" value="homeodomain"/>
    <property type="match status" value="1"/>
</dbReference>
<evidence type="ECO:0000256" key="10">
    <source>
        <dbReference type="RuleBase" id="RU000682"/>
    </source>
</evidence>
<evidence type="ECO:0000256" key="4">
    <source>
        <dbReference type="ARBA" id="ARBA00023054"/>
    </source>
</evidence>
<keyword evidence="15" id="KW-1185">Reference proteome</keyword>
<dbReference type="SMART" id="SM00389">
    <property type="entry name" value="HOX"/>
    <property type="match status" value="1"/>
</dbReference>